<dbReference type="EMBL" id="JBANMG010000005">
    <property type="protein sequence ID" value="KAK6953284.1"/>
    <property type="molecule type" value="Genomic_DNA"/>
</dbReference>
<dbReference type="GO" id="GO:0006508">
    <property type="term" value="P:proteolysis"/>
    <property type="evidence" value="ECO:0007669"/>
    <property type="project" value="InterPro"/>
</dbReference>
<dbReference type="InterPro" id="IPR008757">
    <property type="entry name" value="Peptidase_M6-like_domain"/>
</dbReference>
<dbReference type="NCBIfam" id="TIGR03296">
    <property type="entry name" value="M6dom_TIGR03296"/>
    <property type="match status" value="1"/>
</dbReference>
<keyword evidence="2" id="KW-1185">Reference proteome</keyword>
<dbReference type="GO" id="GO:0008233">
    <property type="term" value="F:peptidase activity"/>
    <property type="evidence" value="ECO:0007669"/>
    <property type="project" value="InterPro"/>
</dbReference>
<evidence type="ECO:0000313" key="2">
    <source>
        <dbReference type="Proteomes" id="UP001369815"/>
    </source>
</evidence>
<organism evidence="1 2">
    <name type="scientific">Daldinia eschscholtzii</name>
    <dbReference type="NCBI Taxonomy" id="292717"/>
    <lineage>
        <taxon>Eukaryota</taxon>
        <taxon>Fungi</taxon>
        <taxon>Dikarya</taxon>
        <taxon>Ascomycota</taxon>
        <taxon>Pezizomycotina</taxon>
        <taxon>Sordariomycetes</taxon>
        <taxon>Xylariomycetidae</taxon>
        <taxon>Xylariales</taxon>
        <taxon>Hypoxylaceae</taxon>
        <taxon>Daldinia</taxon>
    </lineage>
</organism>
<accession>A0AAX6MLB8</accession>
<dbReference type="Proteomes" id="UP001369815">
    <property type="component" value="Unassembled WGS sequence"/>
</dbReference>
<dbReference type="AlphaFoldDB" id="A0AAX6MLB8"/>
<evidence type="ECO:0008006" key="3">
    <source>
        <dbReference type="Google" id="ProtNLM"/>
    </source>
</evidence>
<gene>
    <name evidence="1" type="ORF">Daesc_005585</name>
</gene>
<proteinExistence type="predicted"/>
<protein>
    <recommendedName>
        <fullName evidence="3">M6 metalloprotease</fullName>
    </recommendedName>
</protein>
<name>A0AAX6MLB8_9PEZI</name>
<sequence>MQRFSTRFSALNRSIGRNQIPLSSPSVYSTTVIEQGWIVGRIPGVDLGDIRSHRCAKLFTVDRYDRRECALCRAHKDRINTYDAPELPSAVKTMQLRNAGNGHQAVAMTVLVGAILSGQTRAAPFVPQSDPFKVLDPQNWVNPDNMTWADYKTPPGTSWSEPSRKGSVRNFNIALVAVDYPDKPFVITQAPNSTVFGNPLAIVSGLNRTEVPAFYRDFLNKPSDLNHNHTLHEYWMEDSGGRFGVDLTAFGAYRLPSRSYQYGIDDERGGFNQGACPAEGPCSIDLRTDALGAWRADVGNDTADSFELVFILSAGQDESSTWQEFGEMKFLRPEDVPDEFGPPNDDNLPNYAQTRYVNWTSWQAASVIWPNAGGGSSTQAESSGMSTYAHELTHLLGIGDNYNNPYGEPPRRAYTGPWSMLSRGSFNGPGGPHTRWQIPATLGGSLGSLHTVSDKLRINLADNSSVLTVSREALSSSGPVVAEIIARCINPGEGELIGLHVTLDKDLSPFCNVSTDALCDGGGYNNYDIEVIDRMGADSFTPDSGVMISKTKDVDNAPFQWTIDANPQDIDVVDFYRPDGTASKLTIGDYRQLADALFHAGTRSGSEYEYTDEANRLHFYILDIRRDNVGILHYTVGVRSLDGSGSSTYGIDLSEGQVAEGPRARASSDKGITCAFRLTNSGTYADGNATHPQDLSAYLTSDIYRLSAQVDSDGWHIEVPNALASVKFGSSSTINVAVGAVARAAGSAVIKLTATSESDPTVSITKECQVKK</sequence>
<comment type="caution">
    <text evidence="1">The sequence shown here is derived from an EMBL/GenBank/DDBJ whole genome shotgun (WGS) entry which is preliminary data.</text>
</comment>
<reference evidence="1 2" key="1">
    <citation type="journal article" date="2024" name="Front Chem Biol">
        <title>Unveiling the potential of Daldinia eschscholtzii MFLUCC 19-0629 through bioactivity and bioinformatics studies for enhanced sustainable agriculture production.</title>
        <authorList>
            <person name="Brooks S."/>
            <person name="Weaver J.A."/>
            <person name="Klomchit A."/>
            <person name="Alharthi S.A."/>
            <person name="Onlamun T."/>
            <person name="Nurani R."/>
            <person name="Vong T.K."/>
            <person name="Alberti F."/>
            <person name="Greco C."/>
        </authorList>
    </citation>
    <scope>NUCLEOTIDE SEQUENCE [LARGE SCALE GENOMIC DNA]</scope>
    <source>
        <strain evidence="1">MFLUCC 19-0629</strain>
    </source>
</reference>
<evidence type="ECO:0000313" key="1">
    <source>
        <dbReference type="EMBL" id="KAK6953284.1"/>
    </source>
</evidence>